<name>A0A4C1SJ80_EUMVA</name>
<keyword evidence="2" id="KW-1185">Reference proteome</keyword>
<accession>A0A4C1SJ80</accession>
<comment type="caution">
    <text evidence="1">The sequence shown here is derived from an EMBL/GenBank/DDBJ whole genome shotgun (WGS) entry which is preliminary data.</text>
</comment>
<sequence>MCIGTVMTYALSVFAHITRKHYILQGLRTPPKYMGRIERFFEHRGSPMRSLAPVIDYQPPHPSLPSVGLSISQVIDLSSLTHTRLLLTVSGRTGGNRPVTVSYDILCRTIPSGHRPQRMSRAVGTRMCRPATLSEAIKSSDLSSDSSRPTSNMTQLLSGSGVSVHYQAPSAAGAKWWHRDRLRLRGVFCNGELAEDYFAALRP</sequence>
<dbReference type="EMBL" id="BGZK01003431">
    <property type="protein sequence ID" value="GBP01190.1"/>
    <property type="molecule type" value="Genomic_DNA"/>
</dbReference>
<organism evidence="1 2">
    <name type="scientific">Eumeta variegata</name>
    <name type="common">Bagworm moth</name>
    <name type="synonym">Eumeta japonica</name>
    <dbReference type="NCBI Taxonomy" id="151549"/>
    <lineage>
        <taxon>Eukaryota</taxon>
        <taxon>Metazoa</taxon>
        <taxon>Ecdysozoa</taxon>
        <taxon>Arthropoda</taxon>
        <taxon>Hexapoda</taxon>
        <taxon>Insecta</taxon>
        <taxon>Pterygota</taxon>
        <taxon>Neoptera</taxon>
        <taxon>Endopterygota</taxon>
        <taxon>Lepidoptera</taxon>
        <taxon>Glossata</taxon>
        <taxon>Ditrysia</taxon>
        <taxon>Tineoidea</taxon>
        <taxon>Psychidae</taxon>
        <taxon>Oiketicinae</taxon>
        <taxon>Eumeta</taxon>
    </lineage>
</organism>
<reference evidence="1 2" key="1">
    <citation type="journal article" date="2019" name="Commun. Biol.">
        <title>The bagworm genome reveals a unique fibroin gene that provides high tensile strength.</title>
        <authorList>
            <person name="Kono N."/>
            <person name="Nakamura H."/>
            <person name="Ohtoshi R."/>
            <person name="Tomita M."/>
            <person name="Numata K."/>
            <person name="Arakawa K."/>
        </authorList>
    </citation>
    <scope>NUCLEOTIDE SEQUENCE [LARGE SCALE GENOMIC DNA]</scope>
</reference>
<proteinExistence type="predicted"/>
<evidence type="ECO:0000313" key="2">
    <source>
        <dbReference type="Proteomes" id="UP000299102"/>
    </source>
</evidence>
<protein>
    <submittedName>
        <fullName evidence="1">Uncharacterized protein</fullName>
    </submittedName>
</protein>
<gene>
    <name evidence="1" type="ORF">EVAR_69121_1</name>
</gene>
<evidence type="ECO:0000313" key="1">
    <source>
        <dbReference type="EMBL" id="GBP01190.1"/>
    </source>
</evidence>
<dbReference type="AlphaFoldDB" id="A0A4C1SJ80"/>
<dbReference type="Proteomes" id="UP000299102">
    <property type="component" value="Unassembled WGS sequence"/>
</dbReference>